<name>A0A919IL73_9ACTN</name>
<gene>
    <name evidence="1" type="ORF">Acy02nite_51530</name>
</gene>
<sequence length="175" mass="18001">MGESVSVPSRDLAFPVFDVVSARFGAPGWGGWVEADGAIFAVARVRGGAPDKEGPDGSRQGVTVWSFAPDSVSEDYSGPAHQAVLAFARKYAEGHSISVRQSAERLIGSASSGGVVVPIVVNGGPAVGRLLEVEGLGSVISCAEPTHAFAAAFFLADPVLQFERVVALNPLRGPA</sequence>
<dbReference type="Proteomes" id="UP000619479">
    <property type="component" value="Unassembled WGS sequence"/>
</dbReference>
<dbReference type="AlphaFoldDB" id="A0A919IL73"/>
<keyword evidence="2" id="KW-1185">Reference proteome</keyword>
<comment type="caution">
    <text evidence="1">The sequence shown here is derived from an EMBL/GenBank/DDBJ whole genome shotgun (WGS) entry which is preliminary data.</text>
</comment>
<organism evidence="1 2">
    <name type="scientific">Actinoplanes cyaneus</name>
    <dbReference type="NCBI Taxonomy" id="52696"/>
    <lineage>
        <taxon>Bacteria</taxon>
        <taxon>Bacillati</taxon>
        <taxon>Actinomycetota</taxon>
        <taxon>Actinomycetes</taxon>
        <taxon>Micromonosporales</taxon>
        <taxon>Micromonosporaceae</taxon>
        <taxon>Actinoplanes</taxon>
    </lineage>
</organism>
<dbReference type="EMBL" id="BOMH01000038">
    <property type="protein sequence ID" value="GID67272.1"/>
    <property type="molecule type" value="Genomic_DNA"/>
</dbReference>
<accession>A0A919IL73</accession>
<proteinExistence type="predicted"/>
<dbReference type="RefSeq" id="WP_203744806.1">
    <property type="nucleotide sequence ID" value="NZ_BAAAUC010000004.1"/>
</dbReference>
<protein>
    <submittedName>
        <fullName evidence="1">Uncharacterized protein</fullName>
    </submittedName>
</protein>
<evidence type="ECO:0000313" key="2">
    <source>
        <dbReference type="Proteomes" id="UP000619479"/>
    </source>
</evidence>
<evidence type="ECO:0000313" key="1">
    <source>
        <dbReference type="EMBL" id="GID67272.1"/>
    </source>
</evidence>
<reference evidence="1" key="1">
    <citation type="submission" date="2021-01" db="EMBL/GenBank/DDBJ databases">
        <title>Whole genome shotgun sequence of Actinoplanes cyaneus NBRC 14990.</title>
        <authorList>
            <person name="Komaki H."/>
            <person name="Tamura T."/>
        </authorList>
    </citation>
    <scope>NUCLEOTIDE SEQUENCE</scope>
    <source>
        <strain evidence="1">NBRC 14990</strain>
    </source>
</reference>